<feature type="domain" description="PAS" evidence="4">
    <location>
        <begin position="35"/>
        <end position="84"/>
    </location>
</feature>
<dbReference type="PANTHER" id="PTHR47429:SF2">
    <property type="entry name" value="PROTEIN TWIN LOV 1"/>
    <property type="match status" value="1"/>
</dbReference>
<dbReference type="SUPFAM" id="SSF55785">
    <property type="entry name" value="PYP-like sensor domain (PAS domain)"/>
    <property type="match status" value="1"/>
</dbReference>
<dbReference type="Pfam" id="PF13426">
    <property type="entry name" value="PAS_9"/>
    <property type="match status" value="1"/>
</dbReference>
<dbReference type="CDD" id="cd00130">
    <property type="entry name" value="PAS"/>
    <property type="match status" value="1"/>
</dbReference>
<keyword evidence="6" id="KW-1185">Reference proteome</keyword>
<keyword evidence="3" id="KW-0157">Chromophore</keyword>
<reference evidence="5 6" key="1">
    <citation type="submission" date="2015-05" db="EMBL/GenBank/DDBJ databases">
        <title>Complete genome of Marinobacter psychrophilus strain 20041T isolated from sea-ice of the Canadian Basin.</title>
        <authorList>
            <person name="Song L."/>
            <person name="Ren L."/>
            <person name="Yu Y."/>
            <person name="Wang X."/>
        </authorList>
    </citation>
    <scope>NUCLEOTIDE SEQUENCE [LARGE SCALE GENOMIC DNA]</scope>
    <source>
        <strain evidence="5 6">20041</strain>
    </source>
</reference>
<dbReference type="Proteomes" id="UP000036406">
    <property type="component" value="Chromosome"/>
</dbReference>
<organism evidence="5 6">
    <name type="scientific">Marinobacter psychrophilus</name>
    <dbReference type="NCBI Taxonomy" id="330734"/>
    <lineage>
        <taxon>Bacteria</taxon>
        <taxon>Pseudomonadati</taxon>
        <taxon>Pseudomonadota</taxon>
        <taxon>Gammaproteobacteria</taxon>
        <taxon>Pseudomonadales</taxon>
        <taxon>Marinobacteraceae</taxon>
        <taxon>Marinobacter</taxon>
    </lineage>
</organism>
<dbReference type="PATRIC" id="fig|330734.3.peg.3043"/>
<dbReference type="InterPro" id="IPR035965">
    <property type="entry name" value="PAS-like_dom_sf"/>
</dbReference>
<dbReference type="EMBL" id="CP011494">
    <property type="protein sequence ID" value="AKO53472.1"/>
    <property type="molecule type" value="Genomic_DNA"/>
</dbReference>
<dbReference type="NCBIfam" id="TIGR00229">
    <property type="entry name" value="sensory_box"/>
    <property type="match status" value="1"/>
</dbReference>
<evidence type="ECO:0000313" key="6">
    <source>
        <dbReference type="Proteomes" id="UP000036406"/>
    </source>
</evidence>
<evidence type="ECO:0000259" key="4">
    <source>
        <dbReference type="PROSITE" id="PS50112"/>
    </source>
</evidence>
<sequence>MNHSTELLQSPLFQSVAGLAFESVMVTDVTDDHTNSVIIYVNEAFTDLTGYSADEVLGKTPGLLQGPKTDKAETDRLSDDLKNNRTFHGSTVNYRKDGSPFNIEWKVSPVMDGAKVTHYVAVQRAVVKI</sequence>
<dbReference type="KEGG" id="mpq:ABA45_14465"/>
<keyword evidence="1" id="KW-0285">Flavoprotein</keyword>
<evidence type="ECO:0000256" key="1">
    <source>
        <dbReference type="ARBA" id="ARBA00022630"/>
    </source>
</evidence>
<name>A0A0H4IER7_9GAMM</name>
<keyword evidence="2" id="KW-0288">FMN</keyword>
<dbReference type="PANTHER" id="PTHR47429">
    <property type="entry name" value="PROTEIN TWIN LOV 1"/>
    <property type="match status" value="1"/>
</dbReference>
<proteinExistence type="predicted"/>
<dbReference type="InterPro" id="IPR000014">
    <property type="entry name" value="PAS"/>
</dbReference>
<accession>A0A0H4IER7</accession>
<gene>
    <name evidence="5" type="ORF">ABA45_14465</name>
</gene>
<evidence type="ECO:0000256" key="2">
    <source>
        <dbReference type="ARBA" id="ARBA00022643"/>
    </source>
</evidence>
<evidence type="ECO:0000313" key="5">
    <source>
        <dbReference type="EMBL" id="AKO53472.1"/>
    </source>
</evidence>
<dbReference type="AlphaFoldDB" id="A0A0H4IER7"/>
<evidence type="ECO:0000256" key="3">
    <source>
        <dbReference type="ARBA" id="ARBA00022991"/>
    </source>
</evidence>
<protein>
    <submittedName>
        <fullName evidence="5">Diguanylate cyclase</fullName>
    </submittedName>
</protein>
<dbReference type="PROSITE" id="PS50112">
    <property type="entry name" value="PAS"/>
    <property type="match status" value="1"/>
</dbReference>
<dbReference type="Gene3D" id="3.30.450.20">
    <property type="entry name" value="PAS domain"/>
    <property type="match status" value="1"/>
</dbReference>
<dbReference type="RefSeq" id="WP_048387237.1">
    <property type="nucleotide sequence ID" value="NZ_CP011494.1"/>
</dbReference>